<feature type="domain" description="Beta-lactamase class A catalytic" evidence="2">
    <location>
        <begin position="78"/>
        <end position="272"/>
    </location>
</feature>
<name>A0A841FEW6_9ACTN</name>
<dbReference type="InterPro" id="IPR045155">
    <property type="entry name" value="Beta-lactam_cat"/>
</dbReference>
<feature type="chain" id="PRO_5033066954" evidence="1">
    <location>
        <begin position="27"/>
        <end position="329"/>
    </location>
</feature>
<organism evidence="3 4">
    <name type="scientific">Phytomonospora endophytica</name>
    <dbReference type="NCBI Taxonomy" id="714109"/>
    <lineage>
        <taxon>Bacteria</taxon>
        <taxon>Bacillati</taxon>
        <taxon>Actinomycetota</taxon>
        <taxon>Actinomycetes</taxon>
        <taxon>Micromonosporales</taxon>
        <taxon>Micromonosporaceae</taxon>
        <taxon>Phytomonospora</taxon>
    </lineage>
</organism>
<dbReference type="GO" id="GO:0008800">
    <property type="term" value="F:beta-lactamase activity"/>
    <property type="evidence" value="ECO:0007669"/>
    <property type="project" value="InterPro"/>
</dbReference>
<reference evidence="3 4" key="1">
    <citation type="submission" date="2020-08" db="EMBL/GenBank/DDBJ databases">
        <title>Genomic Encyclopedia of Type Strains, Phase IV (KMG-IV): sequencing the most valuable type-strain genomes for metagenomic binning, comparative biology and taxonomic classification.</title>
        <authorList>
            <person name="Goeker M."/>
        </authorList>
    </citation>
    <scope>NUCLEOTIDE SEQUENCE [LARGE SCALE GENOMIC DNA]</scope>
    <source>
        <strain evidence="3 4">YIM 65646</strain>
    </source>
</reference>
<dbReference type="InterPro" id="IPR012338">
    <property type="entry name" value="Beta-lactam/transpept-like"/>
</dbReference>
<dbReference type="RefSeq" id="WP_184787242.1">
    <property type="nucleotide sequence ID" value="NZ_BONT01000045.1"/>
</dbReference>
<feature type="signal peptide" evidence="1">
    <location>
        <begin position="1"/>
        <end position="26"/>
    </location>
</feature>
<evidence type="ECO:0000313" key="4">
    <source>
        <dbReference type="Proteomes" id="UP000548476"/>
    </source>
</evidence>
<dbReference type="AlphaFoldDB" id="A0A841FEW6"/>
<dbReference type="GO" id="GO:0046677">
    <property type="term" value="P:response to antibiotic"/>
    <property type="evidence" value="ECO:0007669"/>
    <property type="project" value="InterPro"/>
</dbReference>
<keyword evidence="4" id="KW-1185">Reference proteome</keyword>
<dbReference type="EMBL" id="JACHGT010000004">
    <property type="protein sequence ID" value="MBB6034384.1"/>
    <property type="molecule type" value="Genomic_DNA"/>
</dbReference>
<evidence type="ECO:0000259" key="2">
    <source>
        <dbReference type="Pfam" id="PF13354"/>
    </source>
</evidence>
<dbReference type="SUPFAM" id="SSF56601">
    <property type="entry name" value="beta-lactamase/transpeptidase-like"/>
    <property type="match status" value="1"/>
</dbReference>
<dbReference type="GO" id="GO:0030655">
    <property type="term" value="P:beta-lactam antibiotic catabolic process"/>
    <property type="evidence" value="ECO:0007669"/>
    <property type="project" value="InterPro"/>
</dbReference>
<dbReference type="InterPro" id="IPR000871">
    <property type="entry name" value="Beta-lactam_class-A"/>
</dbReference>
<protein>
    <submittedName>
        <fullName evidence="3">Beta-lactamase class A</fullName>
    </submittedName>
</protein>
<dbReference type="Proteomes" id="UP000548476">
    <property type="component" value="Unassembled WGS sequence"/>
</dbReference>
<dbReference type="Pfam" id="PF13354">
    <property type="entry name" value="Beta-lactamase2"/>
    <property type="match status" value="1"/>
</dbReference>
<proteinExistence type="predicted"/>
<comment type="caution">
    <text evidence="3">The sequence shown here is derived from an EMBL/GenBank/DDBJ whole genome shotgun (WGS) entry which is preliminary data.</text>
</comment>
<accession>A0A841FEW6</accession>
<keyword evidence="1" id="KW-0732">Signal</keyword>
<dbReference type="PANTHER" id="PTHR35333:SF3">
    <property type="entry name" value="BETA-LACTAMASE-TYPE TRANSPEPTIDASE FOLD CONTAINING PROTEIN"/>
    <property type="match status" value="1"/>
</dbReference>
<evidence type="ECO:0000313" key="3">
    <source>
        <dbReference type="EMBL" id="MBB6034384.1"/>
    </source>
</evidence>
<dbReference type="PANTHER" id="PTHR35333">
    <property type="entry name" value="BETA-LACTAMASE"/>
    <property type="match status" value="1"/>
</dbReference>
<gene>
    <name evidence="3" type="ORF">HNR73_002234</name>
</gene>
<evidence type="ECO:0000256" key="1">
    <source>
        <dbReference type="SAM" id="SignalP"/>
    </source>
</evidence>
<sequence length="329" mass="35264">MKRRTVLTAIGAGTVAGIAGPAAASAAEESTPTTPERAAQHIAETYRRESAAAGGTWQAYITVAKPDGTLITAVDDESAKVADAWSTNKFPVAATVLDRVDKGTASLHTEVDVVDPFIVWDGDGVIPFDGAYPSRISLGHAISLLLSISEDSSSRLCSQIVTAAEINAYMKGLGLPNTQVEVIPGSRRWYLGWTSAREMHDLWQKLVRGQLLSAASTEYLVKIMRSPNAFTEGIRSKLSTTERGRIATKAGWMDTGRCEAGVIYDAAGAPVVTYSIYADHPEHLDDYSGNHPLIAARARMGRKFVRAVDRLSGAPGMTLEPETYRPSNG</sequence>
<dbReference type="Gene3D" id="3.40.710.10">
    <property type="entry name" value="DD-peptidase/beta-lactamase superfamily"/>
    <property type="match status" value="1"/>
</dbReference>